<gene>
    <name evidence="2" type="ORF">Q31b_10080</name>
</gene>
<accession>A0A5C6E9Z4</accession>
<dbReference type="EMBL" id="SJPY01000001">
    <property type="protein sequence ID" value="TWU45832.1"/>
    <property type="molecule type" value="Genomic_DNA"/>
</dbReference>
<sequence>MIGLRWGLWVFVSGVSLFAISEDPPQSPAVAPSPPTSQTEAKVRARLLFETINGSLQVMHRDFFDDDNAFAIPSRSLEDVFIELNKSQGVKVKWLTVNADTLNIDHDAETEFEHAAVKTLSTGEKTYESIDESTYHYAGAIQLRSECLKCHVRRRSSNEARISALTIAIPVTEMIETPKTQDQH</sequence>
<protein>
    <recommendedName>
        <fullName evidence="1">Tll0287-like domain-containing protein</fullName>
    </recommendedName>
</protein>
<keyword evidence="3" id="KW-1185">Reference proteome</keyword>
<proteinExistence type="predicted"/>
<feature type="domain" description="Tll0287-like" evidence="1">
    <location>
        <begin position="38"/>
        <end position="159"/>
    </location>
</feature>
<dbReference type="OrthoDB" id="268788at2"/>
<dbReference type="AlphaFoldDB" id="A0A5C6E9Z4"/>
<organism evidence="2 3">
    <name type="scientific">Novipirellula aureliae</name>
    <dbReference type="NCBI Taxonomy" id="2527966"/>
    <lineage>
        <taxon>Bacteria</taxon>
        <taxon>Pseudomonadati</taxon>
        <taxon>Planctomycetota</taxon>
        <taxon>Planctomycetia</taxon>
        <taxon>Pirellulales</taxon>
        <taxon>Pirellulaceae</taxon>
        <taxon>Novipirellula</taxon>
    </lineage>
</organism>
<dbReference type="Pfam" id="PF11845">
    <property type="entry name" value="Tll0287-like"/>
    <property type="match status" value="1"/>
</dbReference>
<evidence type="ECO:0000313" key="2">
    <source>
        <dbReference type="EMBL" id="TWU45832.1"/>
    </source>
</evidence>
<reference evidence="2 3" key="1">
    <citation type="submission" date="2019-02" db="EMBL/GenBank/DDBJ databases">
        <title>Deep-cultivation of Planctomycetes and their phenomic and genomic characterization uncovers novel biology.</title>
        <authorList>
            <person name="Wiegand S."/>
            <person name="Jogler M."/>
            <person name="Boedeker C."/>
            <person name="Pinto D."/>
            <person name="Vollmers J."/>
            <person name="Rivas-Marin E."/>
            <person name="Kohn T."/>
            <person name="Peeters S.H."/>
            <person name="Heuer A."/>
            <person name="Rast P."/>
            <person name="Oberbeckmann S."/>
            <person name="Bunk B."/>
            <person name="Jeske O."/>
            <person name="Meyerdierks A."/>
            <person name="Storesund J.E."/>
            <person name="Kallscheuer N."/>
            <person name="Luecker S."/>
            <person name="Lage O.M."/>
            <person name="Pohl T."/>
            <person name="Merkel B.J."/>
            <person name="Hornburger P."/>
            <person name="Mueller R.-W."/>
            <person name="Bruemmer F."/>
            <person name="Labrenz M."/>
            <person name="Spormann A.M."/>
            <person name="Op Den Camp H."/>
            <person name="Overmann J."/>
            <person name="Amann R."/>
            <person name="Jetten M.S.M."/>
            <person name="Mascher T."/>
            <person name="Medema M.H."/>
            <person name="Devos D.P."/>
            <person name="Kaster A.-K."/>
            <person name="Ovreas L."/>
            <person name="Rohde M."/>
            <person name="Galperin M.Y."/>
            <person name="Jogler C."/>
        </authorList>
    </citation>
    <scope>NUCLEOTIDE SEQUENCE [LARGE SCALE GENOMIC DNA]</scope>
    <source>
        <strain evidence="2 3">Q31b</strain>
    </source>
</reference>
<dbReference type="InterPro" id="IPR021796">
    <property type="entry name" value="Tll0287-like_dom"/>
</dbReference>
<name>A0A5C6E9Z4_9BACT</name>
<evidence type="ECO:0000259" key="1">
    <source>
        <dbReference type="Pfam" id="PF11845"/>
    </source>
</evidence>
<dbReference type="Proteomes" id="UP000315471">
    <property type="component" value="Unassembled WGS sequence"/>
</dbReference>
<comment type="caution">
    <text evidence="2">The sequence shown here is derived from an EMBL/GenBank/DDBJ whole genome shotgun (WGS) entry which is preliminary data.</text>
</comment>
<evidence type="ECO:0000313" key="3">
    <source>
        <dbReference type="Proteomes" id="UP000315471"/>
    </source>
</evidence>